<dbReference type="Gene3D" id="3.40.50.150">
    <property type="entry name" value="Vaccinia Virus protein VP39"/>
    <property type="match status" value="1"/>
</dbReference>
<gene>
    <name evidence="3" type="ORF">J1N35_005551</name>
</gene>
<name>A0A9D4AJD4_9ROSI</name>
<keyword evidence="1" id="KW-0949">S-adenosyl-L-methionine</keyword>
<dbReference type="GO" id="GO:0051741">
    <property type="term" value="F:2-methyl-6-phytyl-1,4-benzoquinone methyltransferase activity"/>
    <property type="evidence" value="ECO:0007669"/>
    <property type="project" value="InterPro"/>
</dbReference>
<evidence type="ECO:0000313" key="3">
    <source>
        <dbReference type="EMBL" id="KAH1122391.1"/>
    </source>
</evidence>
<dbReference type="InterPro" id="IPR029063">
    <property type="entry name" value="SAM-dependent_MTases_sf"/>
</dbReference>
<protein>
    <recommendedName>
        <fullName evidence="2">MPBQ/MBSQ family SAM-binding methyltransferase profile domain-containing protein</fullName>
    </recommendedName>
</protein>
<comment type="caution">
    <text evidence="3">The sequence shown here is derived from an EMBL/GenBank/DDBJ whole genome shotgun (WGS) entry which is preliminary data.</text>
</comment>
<keyword evidence="1" id="KW-0808">Transferase</keyword>
<dbReference type="InterPro" id="IPR044649">
    <property type="entry name" value="MPBQ/MSBQ_MT"/>
</dbReference>
<dbReference type="PANTHER" id="PTHR44516:SF4">
    <property type="entry name" value="2-METHYL-6-PHYTYL-1,4-HYDROQUINONE METHYLTRANSFERASE, CHLOROPLASTIC"/>
    <property type="match status" value="1"/>
</dbReference>
<dbReference type="PROSITE" id="PS51734">
    <property type="entry name" value="SAM_MPBQ_MSBQ_MT"/>
    <property type="match status" value="1"/>
</dbReference>
<evidence type="ECO:0000259" key="2">
    <source>
        <dbReference type="PROSITE" id="PS51734"/>
    </source>
</evidence>
<dbReference type="EMBL" id="JAIQCV010000002">
    <property type="protein sequence ID" value="KAH1122391.1"/>
    <property type="molecule type" value="Genomic_DNA"/>
</dbReference>
<feature type="region of interest" description="SAM motif III" evidence="1">
    <location>
        <begin position="116"/>
        <end position="129"/>
    </location>
</feature>
<dbReference type="OrthoDB" id="284858at2759"/>
<feature type="region of interest" description="SAM motif II" evidence="1">
    <location>
        <begin position="75"/>
        <end position="88"/>
    </location>
</feature>
<dbReference type="InterPro" id="IPR031164">
    <property type="entry name" value="SAM_MPBQ_MSBQ_MT"/>
</dbReference>
<evidence type="ECO:0000256" key="1">
    <source>
        <dbReference type="PROSITE-ProRule" id="PRU01069"/>
    </source>
</evidence>
<proteinExistence type="inferred from homology"/>
<dbReference type="GO" id="GO:0032259">
    <property type="term" value="P:methylation"/>
    <property type="evidence" value="ECO:0007669"/>
    <property type="project" value="UniProtKB-UniRule"/>
</dbReference>
<feature type="domain" description="MPBQ/MBSQ family SAM-binding methyltransferase profile" evidence="2">
    <location>
        <begin position="73"/>
        <end position="163"/>
    </location>
</feature>
<dbReference type="InterPro" id="IPR013216">
    <property type="entry name" value="Methyltransf_11"/>
</dbReference>
<evidence type="ECO:0000313" key="4">
    <source>
        <dbReference type="Proteomes" id="UP000828251"/>
    </source>
</evidence>
<keyword evidence="4" id="KW-1185">Reference proteome</keyword>
<dbReference type="Pfam" id="PF08241">
    <property type="entry name" value="Methyltransf_11"/>
    <property type="match status" value="1"/>
</dbReference>
<comment type="caution">
    <text evidence="1">Lacks conserved residue(s) required for the propagation of feature annotation.</text>
</comment>
<dbReference type="Proteomes" id="UP000828251">
    <property type="component" value="Unassembled WGS sequence"/>
</dbReference>
<comment type="similarity">
    <text evidence="1">Belongs to the class I-like SAM-binding methyltransferase superfamily. MPBQ/MBSQ MT family.</text>
</comment>
<reference evidence="3 4" key="1">
    <citation type="journal article" date="2021" name="Plant Biotechnol. J.">
        <title>Multi-omics assisted identification of the key and species-specific regulatory components of drought-tolerant mechanisms in Gossypium stocksii.</title>
        <authorList>
            <person name="Yu D."/>
            <person name="Ke L."/>
            <person name="Zhang D."/>
            <person name="Wu Y."/>
            <person name="Sun Y."/>
            <person name="Mei J."/>
            <person name="Sun J."/>
            <person name="Sun Y."/>
        </authorList>
    </citation>
    <scope>NUCLEOTIDE SEQUENCE [LARGE SCALE GENOMIC DNA]</scope>
    <source>
        <strain evidence="4">cv. E1</strain>
        <tissue evidence="3">Leaf</tissue>
    </source>
</reference>
<sequence length="163" mass="18509">MNADHASLGRQTLEEIHQKRATERISKASSEQDLTKALIPTGLPLPFFIRFLFFMLADVQGMKKSGSENRLSEECRIIESDAEDLPFRTDYADRYVSAGSIEYWPDPQRGIKEAYKVVKLGGKACLSGPVYQKSCLSFDFVILVHRYMEPFKYIFSACIGVLQ</sequence>
<dbReference type="PANTHER" id="PTHR44516">
    <property type="entry name" value="2-METHYL-6-PHYTYL-1,4-HYDROQUINONE METHYLTRANSFERASE, CHLOROPLASTIC"/>
    <property type="match status" value="1"/>
</dbReference>
<accession>A0A9D4AJD4</accession>
<dbReference type="SUPFAM" id="SSF53335">
    <property type="entry name" value="S-adenosyl-L-methionine-dependent methyltransferases"/>
    <property type="match status" value="1"/>
</dbReference>
<keyword evidence="1" id="KW-0489">Methyltransferase</keyword>
<organism evidence="3 4">
    <name type="scientific">Gossypium stocksii</name>
    <dbReference type="NCBI Taxonomy" id="47602"/>
    <lineage>
        <taxon>Eukaryota</taxon>
        <taxon>Viridiplantae</taxon>
        <taxon>Streptophyta</taxon>
        <taxon>Embryophyta</taxon>
        <taxon>Tracheophyta</taxon>
        <taxon>Spermatophyta</taxon>
        <taxon>Magnoliopsida</taxon>
        <taxon>eudicotyledons</taxon>
        <taxon>Gunneridae</taxon>
        <taxon>Pentapetalae</taxon>
        <taxon>rosids</taxon>
        <taxon>malvids</taxon>
        <taxon>Malvales</taxon>
        <taxon>Malvaceae</taxon>
        <taxon>Malvoideae</taxon>
        <taxon>Gossypium</taxon>
    </lineage>
</organism>
<dbReference type="AlphaFoldDB" id="A0A9D4AJD4"/>